<comment type="caution">
    <text evidence="1">The sequence shown here is derived from an EMBL/GenBank/DDBJ whole genome shotgun (WGS) entry which is preliminary data.</text>
</comment>
<reference evidence="1 2" key="1">
    <citation type="submission" date="2024-09" db="EMBL/GenBank/DDBJ databases">
        <authorList>
            <person name="Sun Q."/>
            <person name="Mori K."/>
        </authorList>
    </citation>
    <scope>NUCLEOTIDE SEQUENCE [LARGE SCALE GENOMIC DNA]</scope>
    <source>
        <strain evidence="1 2">KCTC 22789</strain>
    </source>
</reference>
<evidence type="ECO:0000313" key="1">
    <source>
        <dbReference type="EMBL" id="MFC0341410.1"/>
    </source>
</evidence>
<dbReference type="Proteomes" id="UP001589799">
    <property type="component" value="Unassembled WGS sequence"/>
</dbReference>
<dbReference type="EMBL" id="JBHLWE010000038">
    <property type="protein sequence ID" value="MFC0341410.1"/>
    <property type="molecule type" value="Genomic_DNA"/>
</dbReference>
<protein>
    <submittedName>
        <fullName evidence="1">Uncharacterized protein</fullName>
    </submittedName>
</protein>
<evidence type="ECO:0000313" key="2">
    <source>
        <dbReference type="Proteomes" id="UP001589799"/>
    </source>
</evidence>
<sequence length="75" mass="7648">MRRRVLHVRLDALRLPAGAAAPAETKAKLTAALAAALAAKARGSAAKGPTSTGPELHRAAEIIAARIGPVHGRPQ</sequence>
<gene>
    <name evidence="1" type="ORF">ACFFII_11635</name>
</gene>
<name>A0ABV6I7E5_9RHOB</name>
<accession>A0ABV6I7E5</accession>
<organism evidence="1 2">
    <name type="scientific">Paracoccus niistensis</name>
    <dbReference type="NCBI Taxonomy" id="632935"/>
    <lineage>
        <taxon>Bacteria</taxon>
        <taxon>Pseudomonadati</taxon>
        <taxon>Pseudomonadota</taxon>
        <taxon>Alphaproteobacteria</taxon>
        <taxon>Rhodobacterales</taxon>
        <taxon>Paracoccaceae</taxon>
        <taxon>Paracoccus</taxon>
    </lineage>
</organism>
<proteinExistence type="predicted"/>
<dbReference type="RefSeq" id="WP_377699048.1">
    <property type="nucleotide sequence ID" value="NZ_JBHLWE010000038.1"/>
</dbReference>
<keyword evidence="2" id="KW-1185">Reference proteome</keyword>